<dbReference type="GO" id="GO:0006281">
    <property type="term" value="P:DNA repair"/>
    <property type="evidence" value="ECO:0007669"/>
    <property type="project" value="UniProtKB-KW"/>
</dbReference>
<keyword evidence="9" id="KW-1185">Reference proteome</keyword>
<dbReference type="GO" id="GO:0009314">
    <property type="term" value="P:response to radiation"/>
    <property type="evidence" value="ECO:0007669"/>
    <property type="project" value="TreeGrafter"/>
</dbReference>
<keyword evidence="5" id="KW-0234">DNA repair</keyword>
<name>A0AAU9RG97_THLAR</name>
<dbReference type="GO" id="GO:0005657">
    <property type="term" value="C:replication fork"/>
    <property type="evidence" value="ECO:0007669"/>
    <property type="project" value="TreeGrafter"/>
</dbReference>
<evidence type="ECO:0000256" key="5">
    <source>
        <dbReference type="ARBA" id="ARBA00023204"/>
    </source>
</evidence>
<evidence type="ECO:0000256" key="1">
    <source>
        <dbReference type="ARBA" id="ARBA00004123"/>
    </source>
</evidence>
<comment type="subcellular location">
    <subcellularLocation>
        <location evidence="1">Nucleus</location>
    </subcellularLocation>
</comment>
<dbReference type="Gene3D" id="3.30.1490.100">
    <property type="entry name" value="DNA polymerase, Y-family, little finger domain"/>
    <property type="match status" value="1"/>
</dbReference>
<dbReference type="AlphaFoldDB" id="A0AAU9RG97"/>
<evidence type="ECO:0000313" key="8">
    <source>
        <dbReference type="EMBL" id="CAH2041011.1"/>
    </source>
</evidence>
<proteinExistence type="predicted"/>
<dbReference type="PANTHER" id="PTHR45873:SF1">
    <property type="entry name" value="DNA POLYMERASE ETA"/>
    <property type="match status" value="1"/>
</dbReference>
<sequence>MLVVEHWLNELCEELCERLQSDLNQNKRIAHTLTLHARAFKAGDSESHNKFPSKSCPLRYGAAKMKEDALYLFQAGLRDYLGSCRIKIHGGQHSGWRITSLSVSASKIVPIPSVSSY</sequence>
<dbReference type="PANTHER" id="PTHR45873">
    <property type="entry name" value="DNA POLYMERASE ETA"/>
    <property type="match status" value="1"/>
</dbReference>
<dbReference type="SUPFAM" id="SSF100879">
    <property type="entry name" value="Lesion bypass DNA polymerase (Y-family), little finger domain"/>
    <property type="match status" value="1"/>
</dbReference>
<comment type="caution">
    <text evidence="8">The sequence shown here is derived from an EMBL/GenBank/DDBJ whole genome shotgun (WGS) entry which is preliminary data.</text>
</comment>
<keyword evidence="2" id="KW-0808">Transferase</keyword>
<dbReference type="GO" id="GO:0035861">
    <property type="term" value="C:site of double-strand break"/>
    <property type="evidence" value="ECO:0007669"/>
    <property type="project" value="TreeGrafter"/>
</dbReference>
<evidence type="ECO:0000256" key="2">
    <source>
        <dbReference type="ARBA" id="ARBA00022679"/>
    </source>
</evidence>
<dbReference type="Proteomes" id="UP000836841">
    <property type="component" value="Unassembled WGS sequence"/>
</dbReference>
<evidence type="ECO:0000256" key="6">
    <source>
        <dbReference type="ARBA" id="ARBA00023242"/>
    </source>
</evidence>
<evidence type="ECO:0000256" key="3">
    <source>
        <dbReference type="ARBA" id="ARBA00022723"/>
    </source>
</evidence>
<keyword evidence="3" id="KW-0479">Metal-binding</keyword>
<dbReference type="Pfam" id="PF11799">
    <property type="entry name" value="IMS_C"/>
    <property type="match status" value="1"/>
</dbReference>
<dbReference type="EMBL" id="CAJVSB020000059">
    <property type="protein sequence ID" value="CAH2041011.1"/>
    <property type="molecule type" value="Genomic_DNA"/>
</dbReference>
<accession>A0AAU9RG97</accession>
<evidence type="ECO:0000313" key="9">
    <source>
        <dbReference type="Proteomes" id="UP000836841"/>
    </source>
</evidence>
<dbReference type="GO" id="GO:0003684">
    <property type="term" value="F:damaged DNA binding"/>
    <property type="evidence" value="ECO:0007669"/>
    <property type="project" value="InterPro"/>
</dbReference>
<dbReference type="GO" id="GO:0003887">
    <property type="term" value="F:DNA-directed DNA polymerase activity"/>
    <property type="evidence" value="ECO:0007669"/>
    <property type="project" value="TreeGrafter"/>
</dbReference>
<evidence type="ECO:0000256" key="4">
    <source>
        <dbReference type="ARBA" id="ARBA00022763"/>
    </source>
</evidence>
<dbReference type="InterPro" id="IPR052230">
    <property type="entry name" value="DNA_polymerase_eta"/>
</dbReference>
<keyword evidence="4" id="KW-0227">DNA damage</keyword>
<feature type="domain" description="DNA polymerase Y-family little finger" evidence="7">
    <location>
        <begin position="4"/>
        <end position="110"/>
    </location>
</feature>
<dbReference type="InterPro" id="IPR017961">
    <property type="entry name" value="DNA_pol_Y-fam_little_finger"/>
</dbReference>
<dbReference type="GO" id="GO:0005634">
    <property type="term" value="C:nucleus"/>
    <property type="evidence" value="ECO:0007669"/>
    <property type="project" value="UniProtKB-SubCell"/>
</dbReference>
<dbReference type="GO" id="GO:0046872">
    <property type="term" value="F:metal ion binding"/>
    <property type="evidence" value="ECO:0007669"/>
    <property type="project" value="UniProtKB-KW"/>
</dbReference>
<organism evidence="8 9">
    <name type="scientific">Thlaspi arvense</name>
    <name type="common">Field penny-cress</name>
    <dbReference type="NCBI Taxonomy" id="13288"/>
    <lineage>
        <taxon>Eukaryota</taxon>
        <taxon>Viridiplantae</taxon>
        <taxon>Streptophyta</taxon>
        <taxon>Embryophyta</taxon>
        <taxon>Tracheophyta</taxon>
        <taxon>Spermatophyta</taxon>
        <taxon>Magnoliopsida</taxon>
        <taxon>eudicotyledons</taxon>
        <taxon>Gunneridae</taxon>
        <taxon>Pentapetalae</taxon>
        <taxon>rosids</taxon>
        <taxon>malvids</taxon>
        <taxon>Brassicales</taxon>
        <taxon>Brassicaceae</taxon>
        <taxon>Thlaspideae</taxon>
        <taxon>Thlaspi</taxon>
    </lineage>
</organism>
<evidence type="ECO:0000259" key="7">
    <source>
        <dbReference type="Pfam" id="PF11799"/>
    </source>
</evidence>
<dbReference type="GO" id="GO:0042276">
    <property type="term" value="P:error-prone translesion synthesis"/>
    <property type="evidence" value="ECO:0007669"/>
    <property type="project" value="TreeGrafter"/>
</dbReference>
<dbReference type="InterPro" id="IPR036775">
    <property type="entry name" value="DNA_pol_Y-fam_lit_finger_sf"/>
</dbReference>
<protein>
    <recommendedName>
        <fullName evidence="7">DNA polymerase Y-family little finger domain-containing protein</fullName>
    </recommendedName>
</protein>
<keyword evidence="6" id="KW-0539">Nucleus</keyword>
<gene>
    <name evidence="8" type="ORF">TAV2_LOCUS4314</name>
</gene>
<reference evidence="8 9" key="1">
    <citation type="submission" date="2022-03" db="EMBL/GenBank/DDBJ databases">
        <authorList>
            <person name="Nunn A."/>
            <person name="Chopra R."/>
            <person name="Nunn A."/>
            <person name="Contreras Garrido A."/>
        </authorList>
    </citation>
    <scope>NUCLEOTIDE SEQUENCE [LARGE SCALE GENOMIC DNA]</scope>
</reference>